<proteinExistence type="predicted"/>
<feature type="non-terminal residue" evidence="1">
    <location>
        <position position="1"/>
    </location>
</feature>
<dbReference type="AlphaFoldDB" id="A0A699WT01"/>
<organism evidence="1">
    <name type="scientific">Tanacetum cinerariifolium</name>
    <name type="common">Dalmatian daisy</name>
    <name type="synonym">Chrysanthemum cinerariifolium</name>
    <dbReference type="NCBI Taxonomy" id="118510"/>
    <lineage>
        <taxon>Eukaryota</taxon>
        <taxon>Viridiplantae</taxon>
        <taxon>Streptophyta</taxon>
        <taxon>Embryophyta</taxon>
        <taxon>Tracheophyta</taxon>
        <taxon>Spermatophyta</taxon>
        <taxon>Magnoliopsida</taxon>
        <taxon>eudicotyledons</taxon>
        <taxon>Gunneridae</taxon>
        <taxon>Pentapetalae</taxon>
        <taxon>asterids</taxon>
        <taxon>campanulids</taxon>
        <taxon>Asterales</taxon>
        <taxon>Asteraceae</taxon>
        <taxon>Asteroideae</taxon>
        <taxon>Anthemideae</taxon>
        <taxon>Anthemidinae</taxon>
        <taxon>Tanacetum</taxon>
    </lineage>
</organism>
<gene>
    <name evidence="1" type="ORF">Tci_922694</name>
</gene>
<name>A0A699WT01_TANCI</name>
<dbReference type="EMBL" id="BKCJ011760988">
    <property type="protein sequence ID" value="GFD50725.1"/>
    <property type="molecule type" value="Genomic_DNA"/>
</dbReference>
<comment type="caution">
    <text evidence="1">The sequence shown here is derived from an EMBL/GenBank/DDBJ whole genome shotgun (WGS) entry which is preliminary data.</text>
</comment>
<reference evidence="1" key="1">
    <citation type="journal article" date="2019" name="Sci. Rep.">
        <title>Draft genome of Tanacetum cinerariifolium, the natural source of mosquito coil.</title>
        <authorList>
            <person name="Yamashiro T."/>
            <person name="Shiraishi A."/>
            <person name="Satake H."/>
            <person name="Nakayama K."/>
        </authorList>
    </citation>
    <scope>NUCLEOTIDE SEQUENCE</scope>
</reference>
<sequence length="52" mass="5298">AGKGGNVTEVELKRMAGKSGLTATVLAFQTGETVTVGKFGVLTLLVPGLHKD</sequence>
<accession>A0A699WT01</accession>
<evidence type="ECO:0000313" key="1">
    <source>
        <dbReference type="EMBL" id="GFD50725.1"/>
    </source>
</evidence>
<protein>
    <submittedName>
        <fullName evidence="1">Uncharacterized protein</fullName>
    </submittedName>
</protein>